<evidence type="ECO:0000256" key="2">
    <source>
        <dbReference type="ARBA" id="ARBA00023242"/>
    </source>
</evidence>
<feature type="region of interest" description="Disordered" evidence="4">
    <location>
        <begin position="588"/>
        <end position="614"/>
    </location>
</feature>
<feature type="compositionally biased region" description="Basic and acidic residues" evidence="4">
    <location>
        <begin position="980"/>
        <end position="991"/>
    </location>
</feature>
<protein>
    <recommendedName>
        <fullName evidence="5">Timeless N-terminal domain-containing protein</fullName>
    </recommendedName>
</protein>
<name>A0A834ZSJ3_TETSI</name>
<accession>A0A834ZSJ3</accession>
<sequence length="1420" mass="160792">MDLEGLSTICAGLGLVEEDEHGARIGYSKSEFCLDNLKDLLRFLRRDDPQTRDVFKQVCKWNTVSKDLIPIIEHCQDDRNLVINAVKVLVFLTMPIDSTSNDISQQIEYLWGLKSWITRCDTIAVIVSLLEDPLQNLERDTFTEDDWKLVQLVLTLFRNILAVQDISLQQKASGSATQFLSLRDRFLEIIFHENVMDLILVLTQHIGGSCGYLRQDNLLLLDTFHYIFLGQEPELIAKASQKGNKVEDVKASLNSLRSIMEEEEEKRRLTKLRNLDRYSQFSGTFTRISMDGSKTLHKGNPGTTRDILLKPHKVQRGQLKRTAWDHGRLSSSKDNILELLHDFVNQFLSGGYNVLMKSIREDIEKEHHAIQNSDVVVFFQVAQFVTAFQHHKFLISKPMETGTSEAFVNKYADTTLFQGDICGPIAATMNESMFLLVISKWRIAFDSLKETNDHKFLSPAGCLVKNMIRMLDLVLKKLPGDSKEPQTARILLYKLFYDQTDQGMTQFLLNLIKSFDSHKQPKSDLADLVEIIHVVVRLMENLQTRGTLRTAALVFLAVQNGYTDPGVGIKRLGFLEVSRKARKARKKKISRDSKETVEKFDEDNGSVQNEISNSTCEPSIDLSMPLKKELINSSSDGKEENVVVPAERFDEDDVSVQNDIGNSTCKPSIDLSMALKKDLINSTSDGKEENVVVPDQIADPEIPLPDAGNFGDESMHMDDRRFSHSLDDMVNGTSDSSNDDLAAATDEIDFKASSLVATFANNTIIQNLCWLLKFYKNNSTSTNHYIICMLRRICDDLELSPMLYQLSLLNTFYDILVEQKSSPCKEYANIVSFLTNLVRKMLRKMKSQPLLFVEALFWKTRKECHYISSEALLHELGNLRKEYENWGSASGRDEEEIGSSQGKGGIYKRSIADSLGEDEADFVISHELSYQKEQDPDEAKLQKVLNRTVDSVGEVKESMASVSNSEIDGEDNSDLSNPHNDGHSPEHESKRASKRKKRLVFDDEVEKSVKNLYEKYKDNRLCSRLIAESLFPSGKVSPVQVSRMLKRLGLRVASKKRILHLNVPEQPSGEGEALDSDATLLNLNGMDDGSWPKRSFHTRKRIHAFSKEQEMMVKDLFEEFKDHKRCSYMIANALDADKTFTVAQISRKLKQLGLHIPQQKRPCEAKKHSRDDDPNSLCADKIEEGSDEETLLALKKRNFSIFPVCLRPLFEINVELVPKKKEARASLEKDMDSQFLDELIEGELKDDEALVYMAIEREPWVVKWFYILFYDSYGTMDGGLSVLVKTGRRLLSIALDEKLTTSTVQEMVIDQNDGATGVPQDVIERGAHSISGEMAPSHVGEDMAVKLKDLNGNSKQEEASSATSSGKPVGAELLNNIDHVPHQQMHDELEDSEDDVAQITPKTSILRRKLKMVVDLEDDE</sequence>
<evidence type="ECO:0000313" key="7">
    <source>
        <dbReference type="Proteomes" id="UP000655225"/>
    </source>
</evidence>
<reference evidence="6 7" key="1">
    <citation type="submission" date="2020-04" db="EMBL/GenBank/DDBJ databases">
        <title>Plant Genome Project.</title>
        <authorList>
            <person name="Zhang R.-G."/>
        </authorList>
    </citation>
    <scope>NUCLEOTIDE SEQUENCE [LARGE SCALE GENOMIC DNA]</scope>
    <source>
        <strain evidence="6">YNK0</strain>
        <tissue evidence="6">Leaf</tissue>
    </source>
</reference>
<feature type="compositionally biased region" description="Polar residues" evidence="4">
    <location>
        <begin position="605"/>
        <end position="614"/>
    </location>
</feature>
<comment type="caution">
    <text evidence="6">The sequence shown here is derived from an EMBL/GenBank/DDBJ whole genome shotgun (WGS) entry which is preliminary data.</text>
</comment>
<organism evidence="6 7">
    <name type="scientific">Tetracentron sinense</name>
    <name type="common">Spur-leaf</name>
    <dbReference type="NCBI Taxonomy" id="13715"/>
    <lineage>
        <taxon>Eukaryota</taxon>
        <taxon>Viridiplantae</taxon>
        <taxon>Streptophyta</taxon>
        <taxon>Embryophyta</taxon>
        <taxon>Tracheophyta</taxon>
        <taxon>Spermatophyta</taxon>
        <taxon>Magnoliopsida</taxon>
        <taxon>Trochodendrales</taxon>
        <taxon>Trochodendraceae</taxon>
        <taxon>Tetracentron</taxon>
    </lineage>
</organism>
<dbReference type="InterPro" id="IPR044998">
    <property type="entry name" value="Timeless"/>
</dbReference>
<dbReference type="InterPro" id="IPR006906">
    <property type="entry name" value="Timeless_N"/>
</dbReference>
<feature type="domain" description="Timeless N-terminal" evidence="5">
    <location>
        <begin position="27"/>
        <end position="286"/>
    </location>
</feature>
<proteinExistence type="predicted"/>
<keyword evidence="2" id="KW-0539">Nucleus</keyword>
<dbReference type="GO" id="GO:0003677">
    <property type="term" value="F:DNA binding"/>
    <property type="evidence" value="ECO:0007669"/>
    <property type="project" value="TreeGrafter"/>
</dbReference>
<evidence type="ECO:0000313" key="6">
    <source>
        <dbReference type="EMBL" id="KAF8413264.1"/>
    </source>
</evidence>
<feature type="compositionally biased region" description="Basic and acidic residues" evidence="4">
    <location>
        <begin position="1161"/>
        <end position="1173"/>
    </location>
</feature>
<evidence type="ECO:0000256" key="3">
    <source>
        <dbReference type="ARBA" id="ARBA00023306"/>
    </source>
</evidence>
<dbReference type="EMBL" id="JABCRI010000001">
    <property type="protein sequence ID" value="KAF8413264.1"/>
    <property type="molecule type" value="Genomic_DNA"/>
</dbReference>
<dbReference type="PANTHER" id="PTHR22940:SF4">
    <property type="entry name" value="PROTEIN TIMELESS HOMOLOG"/>
    <property type="match status" value="1"/>
</dbReference>
<dbReference type="GO" id="GO:0006281">
    <property type="term" value="P:DNA repair"/>
    <property type="evidence" value="ECO:0007669"/>
    <property type="project" value="TreeGrafter"/>
</dbReference>
<dbReference type="OrthoDB" id="310853at2759"/>
<feature type="region of interest" description="Disordered" evidence="4">
    <location>
        <begin position="955"/>
        <end position="997"/>
    </location>
</feature>
<feature type="compositionally biased region" description="Basic and acidic residues" evidence="4">
    <location>
        <begin position="590"/>
        <end position="599"/>
    </location>
</feature>
<gene>
    <name evidence="6" type="ORF">HHK36_001240</name>
</gene>
<dbReference type="PANTHER" id="PTHR22940">
    <property type="entry name" value="TIMEOUT/TIMELESS-2"/>
    <property type="match status" value="1"/>
</dbReference>
<keyword evidence="7" id="KW-1185">Reference proteome</keyword>
<dbReference type="Proteomes" id="UP000655225">
    <property type="component" value="Unassembled WGS sequence"/>
</dbReference>
<dbReference type="GO" id="GO:0043111">
    <property type="term" value="P:replication fork arrest"/>
    <property type="evidence" value="ECO:0007669"/>
    <property type="project" value="TreeGrafter"/>
</dbReference>
<dbReference type="GO" id="GO:0000076">
    <property type="term" value="P:DNA replication checkpoint signaling"/>
    <property type="evidence" value="ECO:0007669"/>
    <property type="project" value="TreeGrafter"/>
</dbReference>
<evidence type="ECO:0000259" key="5">
    <source>
        <dbReference type="Pfam" id="PF04821"/>
    </source>
</evidence>
<dbReference type="GO" id="GO:0031298">
    <property type="term" value="C:replication fork protection complex"/>
    <property type="evidence" value="ECO:0007669"/>
    <property type="project" value="TreeGrafter"/>
</dbReference>
<evidence type="ECO:0000256" key="1">
    <source>
        <dbReference type="ARBA" id="ARBA00004123"/>
    </source>
</evidence>
<comment type="subcellular location">
    <subcellularLocation>
        <location evidence="1">Nucleus</location>
    </subcellularLocation>
</comment>
<dbReference type="OMA" id="LTRNVAM"/>
<feature type="region of interest" description="Disordered" evidence="4">
    <location>
        <begin position="1160"/>
        <end position="1180"/>
    </location>
</feature>
<dbReference type="Pfam" id="PF04821">
    <property type="entry name" value="TIMELESS"/>
    <property type="match status" value="1"/>
</dbReference>
<keyword evidence="3" id="KW-0131">Cell cycle</keyword>
<evidence type="ECO:0000256" key="4">
    <source>
        <dbReference type="SAM" id="MobiDB-lite"/>
    </source>
</evidence>